<dbReference type="InterPro" id="IPR043128">
    <property type="entry name" value="Rev_trsase/Diguanyl_cyclase"/>
</dbReference>
<dbReference type="STRING" id="1120996.SAMN02746066_02703"/>
<dbReference type="GO" id="GO:0005886">
    <property type="term" value="C:plasma membrane"/>
    <property type="evidence" value="ECO:0007669"/>
    <property type="project" value="TreeGrafter"/>
</dbReference>
<dbReference type="PANTHER" id="PTHR45138">
    <property type="entry name" value="REGULATORY COMPONENTS OF SENSORY TRANSDUCTION SYSTEM"/>
    <property type="match status" value="1"/>
</dbReference>
<dbReference type="GO" id="GO:0052621">
    <property type="term" value="F:diguanylate cyclase activity"/>
    <property type="evidence" value="ECO:0007669"/>
    <property type="project" value="TreeGrafter"/>
</dbReference>
<dbReference type="GO" id="GO:0043709">
    <property type="term" value="P:cell adhesion involved in single-species biofilm formation"/>
    <property type="evidence" value="ECO:0007669"/>
    <property type="project" value="TreeGrafter"/>
</dbReference>
<evidence type="ECO:0000313" key="2">
    <source>
        <dbReference type="EMBL" id="SHM63595.1"/>
    </source>
</evidence>
<dbReference type="GO" id="GO:1902201">
    <property type="term" value="P:negative regulation of bacterial-type flagellum-dependent cell motility"/>
    <property type="evidence" value="ECO:0007669"/>
    <property type="project" value="TreeGrafter"/>
</dbReference>
<dbReference type="PROSITE" id="PS50887">
    <property type="entry name" value="GGDEF"/>
    <property type="match status" value="1"/>
</dbReference>
<dbReference type="PANTHER" id="PTHR45138:SF9">
    <property type="entry name" value="DIGUANYLATE CYCLASE DGCM-RELATED"/>
    <property type="match status" value="1"/>
</dbReference>
<reference evidence="2 3" key="1">
    <citation type="submission" date="2016-11" db="EMBL/GenBank/DDBJ databases">
        <authorList>
            <person name="Jaros S."/>
            <person name="Januszkiewicz K."/>
            <person name="Wedrychowicz H."/>
        </authorList>
    </citation>
    <scope>NUCLEOTIDE SEQUENCE [LARGE SCALE GENOMIC DNA]</scope>
    <source>
        <strain evidence="2 3">DSM 15930</strain>
    </source>
</reference>
<dbReference type="OrthoDB" id="9804747at2"/>
<organism evidence="2 3">
    <name type="scientific">Anaerosporobacter mobilis DSM 15930</name>
    <dbReference type="NCBI Taxonomy" id="1120996"/>
    <lineage>
        <taxon>Bacteria</taxon>
        <taxon>Bacillati</taxon>
        <taxon>Bacillota</taxon>
        <taxon>Clostridia</taxon>
        <taxon>Lachnospirales</taxon>
        <taxon>Lachnospiraceae</taxon>
        <taxon>Anaerosporobacter</taxon>
    </lineage>
</organism>
<evidence type="ECO:0000313" key="3">
    <source>
        <dbReference type="Proteomes" id="UP000184038"/>
    </source>
</evidence>
<protein>
    <submittedName>
        <fullName evidence="2">Diguanylate cyclase (GGDEF) domain-containing protein</fullName>
    </submittedName>
</protein>
<evidence type="ECO:0000259" key="1">
    <source>
        <dbReference type="PROSITE" id="PS50887"/>
    </source>
</evidence>
<proteinExistence type="predicted"/>
<dbReference type="SUPFAM" id="SSF55073">
    <property type="entry name" value="Nucleotide cyclase"/>
    <property type="match status" value="1"/>
</dbReference>
<keyword evidence="3" id="KW-1185">Reference proteome</keyword>
<dbReference type="EMBL" id="FRCP01000013">
    <property type="protein sequence ID" value="SHM63595.1"/>
    <property type="molecule type" value="Genomic_DNA"/>
</dbReference>
<dbReference type="AlphaFoldDB" id="A0A1M7KFJ4"/>
<dbReference type="Proteomes" id="UP000184038">
    <property type="component" value="Unassembled WGS sequence"/>
</dbReference>
<dbReference type="CDD" id="cd01949">
    <property type="entry name" value="GGDEF"/>
    <property type="match status" value="1"/>
</dbReference>
<dbReference type="Pfam" id="PF00990">
    <property type="entry name" value="GGDEF"/>
    <property type="match status" value="1"/>
</dbReference>
<dbReference type="NCBIfam" id="TIGR00254">
    <property type="entry name" value="GGDEF"/>
    <property type="match status" value="1"/>
</dbReference>
<gene>
    <name evidence="2" type="ORF">SAMN02746066_02703</name>
</gene>
<feature type="domain" description="GGDEF" evidence="1">
    <location>
        <begin position="149"/>
        <end position="283"/>
    </location>
</feature>
<accession>A0A1M7KFJ4</accession>
<dbReference type="SMART" id="SM00267">
    <property type="entry name" value="GGDEF"/>
    <property type="match status" value="1"/>
</dbReference>
<dbReference type="InterPro" id="IPR029787">
    <property type="entry name" value="Nucleotide_cyclase"/>
</dbReference>
<dbReference type="FunFam" id="3.30.70.270:FF:000001">
    <property type="entry name" value="Diguanylate cyclase domain protein"/>
    <property type="match status" value="1"/>
</dbReference>
<name>A0A1M7KFJ4_9FIRM</name>
<dbReference type="Gene3D" id="3.30.70.270">
    <property type="match status" value="1"/>
</dbReference>
<dbReference type="RefSeq" id="WP_073288552.1">
    <property type="nucleotide sequence ID" value="NZ_FRCP01000013.1"/>
</dbReference>
<dbReference type="InterPro" id="IPR050469">
    <property type="entry name" value="Diguanylate_Cyclase"/>
</dbReference>
<dbReference type="InterPro" id="IPR000160">
    <property type="entry name" value="GGDEF_dom"/>
</dbReference>
<sequence length="283" mass="33156">MKILIDELKDINLMKNIFHVLRLVDVKHKRIIEDYYRKSCKPYIMEFDFNGHIEEYKKCYEIDSTTYKLEQFNQFLFFIAFQPVQIQNTRYVLECVSDITKSTESSHYFKILDDAYKLSITDELTGIYNRRYINHALPNAISTCSTGNKPLTVIFIDLDYFKEIDDLYGHAAGDYLLSQLALDLQEHFIHQIDWVARYGGDEFLLCLSDTDCKKARTIAEQIRTVIEKKTYAYNSHPIHITCSLGVYTVDHPDSHTSYDSILQEVDKHLYQAKKAGRNQVSVR</sequence>